<evidence type="ECO:0000313" key="1">
    <source>
        <dbReference type="EMBL" id="KAL1236887.1"/>
    </source>
</evidence>
<comment type="caution">
    <text evidence="2">The sequence shown here is derived from an EMBL/GenBank/DDBJ whole genome shotgun (WGS) entry which is preliminary data.</text>
</comment>
<dbReference type="Proteomes" id="UP001558632">
    <property type="component" value="Unassembled WGS sequence"/>
</dbReference>
<reference evidence="2" key="1">
    <citation type="submission" date="2024-06" db="EMBL/GenBank/DDBJ databases">
        <authorList>
            <person name="Korhonen P.K."/>
            <person name="La Rosa G."/>
            <person name="Gomez-Morales M.A."/>
            <person name="Tosini F."/>
            <person name="Sumanam S."/>
            <person name="Young N.D."/>
            <person name="Chang B.C."/>
            <person name="Gasser R.B."/>
        </authorList>
    </citation>
    <scope>NUCLEOTIDE SEQUENCE</scope>
    <source>
        <strain evidence="2">ISS534</strain>
    </source>
</reference>
<dbReference type="EMBL" id="JBEUSY010000146">
    <property type="protein sequence ID" value="KAL1244106.1"/>
    <property type="molecule type" value="Genomic_DNA"/>
</dbReference>
<evidence type="ECO:0000313" key="2">
    <source>
        <dbReference type="EMBL" id="KAL1244106.1"/>
    </source>
</evidence>
<accession>A0ABR3KWL4</accession>
<dbReference type="EMBL" id="JBEUSY010000359">
    <property type="protein sequence ID" value="KAL1236887.1"/>
    <property type="molecule type" value="Genomic_DNA"/>
</dbReference>
<name>A0ABR3KWL4_TRISP</name>
<evidence type="ECO:0000313" key="3">
    <source>
        <dbReference type="Proteomes" id="UP001558632"/>
    </source>
</evidence>
<sequence>MGCLVFWPYRSADLHSTELNLFGTLSFNTGLVRLLTAKRGHPCLFPKKIPTIVSRQRIVPSGWVEMFASRRQWFSFYHGHSAALAAVLLASPRLDPVEPSSFDKQ</sequence>
<proteinExistence type="predicted"/>
<keyword evidence="3" id="KW-1185">Reference proteome</keyword>
<organism evidence="2 3">
    <name type="scientific">Trichinella spiralis</name>
    <name type="common">Trichina worm</name>
    <dbReference type="NCBI Taxonomy" id="6334"/>
    <lineage>
        <taxon>Eukaryota</taxon>
        <taxon>Metazoa</taxon>
        <taxon>Ecdysozoa</taxon>
        <taxon>Nematoda</taxon>
        <taxon>Enoplea</taxon>
        <taxon>Dorylaimia</taxon>
        <taxon>Trichinellida</taxon>
        <taxon>Trichinellidae</taxon>
        <taxon>Trichinella</taxon>
    </lineage>
</organism>
<protein>
    <submittedName>
        <fullName evidence="2">Symmetrical,Bis(5'-nucleosyl)-tetraphosphatase</fullName>
    </submittedName>
</protein>
<reference evidence="2 3" key="2">
    <citation type="submission" date="2024-07" db="EMBL/GenBank/DDBJ databases">
        <title>Enhanced genomic and transcriptomic resources for Trichinella pseudospiralis and T. spiralis underpin the discovery of pronounced molecular differences between stages and species.</title>
        <authorList>
            <person name="Pasi K.K."/>
            <person name="La Rosa G."/>
            <person name="Gomez-Morales M.A."/>
            <person name="Tosini F."/>
            <person name="Sumanam S."/>
            <person name="Young N.D."/>
            <person name="Chang B.C."/>
            <person name="Robin G.B."/>
        </authorList>
    </citation>
    <scope>NUCLEOTIDE SEQUENCE [LARGE SCALE GENOMIC DNA]</scope>
    <source>
        <strain evidence="2">ISS534</strain>
    </source>
</reference>
<gene>
    <name evidence="2" type="ORF">TSPI_07474</name>
    <name evidence="1" type="ORF">TSPI_07482</name>
</gene>